<keyword evidence="3" id="KW-1185">Reference proteome</keyword>
<accession>A0ABY1S1I5</accession>
<dbReference type="EMBL" id="FXWV01000009">
    <property type="protein sequence ID" value="SMR75354.1"/>
    <property type="molecule type" value="Genomic_DNA"/>
</dbReference>
<feature type="compositionally biased region" description="Low complexity" evidence="1">
    <location>
        <begin position="39"/>
        <end position="49"/>
    </location>
</feature>
<organism evidence="2 3">
    <name type="scientific">Marinobacterium sediminicola</name>
    <dbReference type="NCBI Taxonomy" id="518898"/>
    <lineage>
        <taxon>Bacteria</taxon>
        <taxon>Pseudomonadati</taxon>
        <taxon>Pseudomonadota</taxon>
        <taxon>Gammaproteobacteria</taxon>
        <taxon>Oceanospirillales</taxon>
        <taxon>Oceanospirillaceae</taxon>
        <taxon>Marinobacterium</taxon>
    </lineage>
</organism>
<reference evidence="2 3" key="1">
    <citation type="submission" date="2017-05" db="EMBL/GenBank/DDBJ databases">
        <authorList>
            <person name="Varghese N."/>
            <person name="Submissions S."/>
        </authorList>
    </citation>
    <scope>NUCLEOTIDE SEQUENCE [LARGE SCALE GENOMIC DNA]</scope>
    <source>
        <strain evidence="2 3">CGMCC 1.7287</strain>
    </source>
</reference>
<feature type="compositionally biased region" description="Polar residues" evidence="1">
    <location>
        <begin position="72"/>
        <end position="88"/>
    </location>
</feature>
<evidence type="ECO:0000313" key="2">
    <source>
        <dbReference type="EMBL" id="SMR75354.1"/>
    </source>
</evidence>
<name>A0ABY1S1I5_9GAMM</name>
<feature type="compositionally biased region" description="Polar residues" evidence="1">
    <location>
        <begin position="1"/>
        <end position="12"/>
    </location>
</feature>
<comment type="caution">
    <text evidence="2">The sequence shown here is derived from an EMBL/GenBank/DDBJ whole genome shotgun (WGS) entry which is preliminary data.</text>
</comment>
<proteinExistence type="predicted"/>
<feature type="compositionally biased region" description="Basic and acidic residues" evidence="1">
    <location>
        <begin position="13"/>
        <end position="22"/>
    </location>
</feature>
<feature type="region of interest" description="Disordered" evidence="1">
    <location>
        <begin position="38"/>
        <end position="98"/>
    </location>
</feature>
<gene>
    <name evidence="2" type="ORF">SAMN04487964_10916</name>
</gene>
<sequence>MLFLTTYPNTPQEESHNRTRDIHPLHKNIVDVISDRASRMASSSANGSGVHLQDTHFSPTNEHNSRARKNSRNPLTGSPNQIIPTSTVPMAPTPVQIA</sequence>
<evidence type="ECO:0000313" key="3">
    <source>
        <dbReference type="Proteomes" id="UP001159257"/>
    </source>
</evidence>
<feature type="region of interest" description="Disordered" evidence="1">
    <location>
        <begin position="1"/>
        <end position="22"/>
    </location>
</feature>
<evidence type="ECO:0000256" key="1">
    <source>
        <dbReference type="SAM" id="MobiDB-lite"/>
    </source>
</evidence>
<protein>
    <submittedName>
        <fullName evidence="2">Uncharacterized protein</fullName>
    </submittedName>
</protein>
<dbReference type="Proteomes" id="UP001159257">
    <property type="component" value="Unassembled WGS sequence"/>
</dbReference>